<dbReference type="GO" id="GO:0004571">
    <property type="term" value="F:mannosyl-oligosaccharide 1,2-alpha-mannosidase activity"/>
    <property type="evidence" value="ECO:0007669"/>
    <property type="project" value="InterPro"/>
</dbReference>
<dbReference type="Proteomes" id="UP000193922">
    <property type="component" value="Unassembled WGS sequence"/>
</dbReference>
<dbReference type="InterPro" id="IPR001382">
    <property type="entry name" value="Glyco_hydro_47"/>
</dbReference>
<protein>
    <recommendedName>
        <fullName evidence="9">Alpha-1,2-Mannosidase</fullName>
    </recommendedName>
</protein>
<keyword evidence="8" id="KW-1185">Reference proteome</keyword>
<name>A0A1Y1WM48_9FUNG</name>
<dbReference type="GO" id="GO:0044322">
    <property type="term" value="C:endoplasmic reticulum quality control compartment"/>
    <property type="evidence" value="ECO:0007669"/>
    <property type="project" value="GOC"/>
</dbReference>
<evidence type="ECO:0000256" key="4">
    <source>
        <dbReference type="ARBA" id="ARBA00023180"/>
    </source>
</evidence>
<dbReference type="GO" id="GO:0036503">
    <property type="term" value="P:ERAD pathway"/>
    <property type="evidence" value="ECO:0007669"/>
    <property type="project" value="UniProtKB-ARBA"/>
</dbReference>
<dbReference type="GO" id="GO:1904380">
    <property type="term" value="P:endoplasmic reticulum mannose trimming"/>
    <property type="evidence" value="ECO:0007669"/>
    <property type="project" value="InterPro"/>
</dbReference>
<reference evidence="7 8" key="1">
    <citation type="submission" date="2016-07" db="EMBL/GenBank/DDBJ databases">
        <title>Pervasive Adenine N6-methylation of Active Genes in Fungi.</title>
        <authorList>
            <consortium name="DOE Joint Genome Institute"/>
            <person name="Mondo S.J."/>
            <person name="Dannebaum R.O."/>
            <person name="Kuo R.C."/>
            <person name="Labutti K."/>
            <person name="Haridas S."/>
            <person name="Kuo A."/>
            <person name="Salamov A."/>
            <person name="Ahrendt S.R."/>
            <person name="Lipzen A."/>
            <person name="Sullivan W."/>
            <person name="Andreopoulos W.B."/>
            <person name="Clum A."/>
            <person name="Lindquist E."/>
            <person name="Daum C."/>
            <person name="Ramamoorthy G.K."/>
            <person name="Gryganskyi A."/>
            <person name="Culley D."/>
            <person name="Magnuson J.K."/>
            <person name="James T.Y."/>
            <person name="O'Malley M.A."/>
            <person name="Stajich J.E."/>
            <person name="Spatafora J.W."/>
            <person name="Visel A."/>
            <person name="Grigoriev I.V."/>
        </authorList>
    </citation>
    <scope>NUCLEOTIDE SEQUENCE [LARGE SCALE GENOMIC DNA]</scope>
    <source>
        <strain evidence="7 8">ATCC 12442</strain>
    </source>
</reference>
<dbReference type="GO" id="GO:0005509">
    <property type="term" value="F:calcium ion binding"/>
    <property type="evidence" value="ECO:0007669"/>
    <property type="project" value="InterPro"/>
</dbReference>
<comment type="subcellular location">
    <subcellularLocation>
        <location evidence="1">Endoplasmic reticulum</location>
    </subcellularLocation>
</comment>
<dbReference type="GO" id="GO:0005975">
    <property type="term" value="P:carbohydrate metabolic process"/>
    <property type="evidence" value="ECO:0007669"/>
    <property type="project" value="InterPro"/>
</dbReference>
<proteinExistence type="inferred from homology"/>
<comment type="cofactor">
    <cofactor evidence="5">
        <name>Ca(2+)</name>
        <dbReference type="ChEBI" id="CHEBI:29108"/>
    </cofactor>
</comment>
<gene>
    <name evidence="7" type="ORF">DL89DRAFT_290095</name>
</gene>
<comment type="caution">
    <text evidence="7">The sequence shown here is derived from an EMBL/GenBank/DDBJ whole genome shotgun (WGS) entry which is preliminary data.</text>
</comment>
<evidence type="ECO:0000256" key="5">
    <source>
        <dbReference type="PIRSR" id="PIRSR601382-2"/>
    </source>
</evidence>
<dbReference type="InterPro" id="IPR044674">
    <property type="entry name" value="EDEM1/2/3"/>
</dbReference>
<dbReference type="AlphaFoldDB" id="A0A1Y1WM48"/>
<dbReference type="Gene3D" id="1.50.10.10">
    <property type="match status" value="1"/>
</dbReference>
<dbReference type="GeneID" id="63806693"/>
<evidence type="ECO:0000313" key="8">
    <source>
        <dbReference type="Proteomes" id="UP000193922"/>
    </source>
</evidence>
<dbReference type="SUPFAM" id="SSF48225">
    <property type="entry name" value="Seven-hairpin glycosidases"/>
    <property type="match status" value="1"/>
</dbReference>
<keyword evidence="4" id="KW-0325">Glycoprotein</keyword>
<feature type="region of interest" description="Disordered" evidence="6">
    <location>
        <begin position="338"/>
        <end position="365"/>
    </location>
</feature>
<dbReference type="OrthoDB" id="8118055at2759"/>
<dbReference type="InterPro" id="IPR036026">
    <property type="entry name" value="Seven-hairpin_glycosidases"/>
</dbReference>
<organism evidence="7 8">
    <name type="scientific">Linderina pennispora</name>
    <dbReference type="NCBI Taxonomy" id="61395"/>
    <lineage>
        <taxon>Eukaryota</taxon>
        <taxon>Fungi</taxon>
        <taxon>Fungi incertae sedis</taxon>
        <taxon>Zoopagomycota</taxon>
        <taxon>Kickxellomycotina</taxon>
        <taxon>Kickxellomycetes</taxon>
        <taxon>Kickxellales</taxon>
        <taxon>Kickxellaceae</taxon>
        <taxon>Linderina</taxon>
    </lineage>
</organism>
<evidence type="ECO:0000256" key="2">
    <source>
        <dbReference type="ARBA" id="ARBA00007658"/>
    </source>
</evidence>
<dbReference type="Pfam" id="PF01532">
    <property type="entry name" value="Glyco_hydro_47"/>
    <property type="match status" value="1"/>
</dbReference>
<evidence type="ECO:0000256" key="1">
    <source>
        <dbReference type="ARBA" id="ARBA00004240"/>
    </source>
</evidence>
<feature type="region of interest" description="Disordered" evidence="6">
    <location>
        <begin position="702"/>
        <end position="725"/>
    </location>
</feature>
<dbReference type="PANTHER" id="PTHR45679:SF5">
    <property type="entry name" value="ER DEGRADATION-ENHANCING ALPHA-MANNOSIDASE-LIKE PROTEIN 1"/>
    <property type="match status" value="1"/>
</dbReference>
<comment type="similarity">
    <text evidence="2">Belongs to the glycosyl hydrolase 47 family.</text>
</comment>
<dbReference type="STRING" id="61395.A0A1Y1WM48"/>
<feature type="binding site" evidence="5">
    <location>
        <position position="261"/>
    </location>
    <ligand>
        <name>Ca(2+)</name>
        <dbReference type="ChEBI" id="CHEBI:29108"/>
    </ligand>
</feature>
<dbReference type="RefSeq" id="XP_040747783.1">
    <property type="nucleotide sequence ID" value="XM_040890045.1"/>
</dbReference>
<keyword evidence="5" id="KW-0106">Calcium</keyword>
<dbReference type="Gene3D" id="3.50.30.30">
    <property type="match status" value="1"/>
</dbReference>
<evidence type="ECO:0000256" key="6">
    <source>
        <dbReference type="SAM" id="MobiDB-lite"/>
    </source>
</evidence>
<sequence>MARYNGELLGLARDLAYRLLPAFEASPNGIPYPRDVARQALNELWLARSKKNLFGNVYNLEQRKYLLKSYVYFGDTQYLQTFEASYSALMRYVRDAVGGHAFYNVDMRTGEVASTWVDSLSAYFPGLMVLAGDVDGAESAYLLFYHLWRRYRAMPERYNLYLRETDVVFYPLRPEFVESTYFLYRATRDPFYLDVGEMVLRDLNALQRTECGYASMQNVNTHVVEERMESFLLSETLKYLYLLFDDENPLHSLDNNYVFTTEGHVLLPLSPPSNRSAQYPAGSSFAKRKLIHSEDAPAAVEPFFYHIDNIRTKLASVHPDDMFPMPVMSADIAIGKAHSSHSGHYTGTGGHGSRSTPGELAGDPRRCPIPRSMFAEFGRRSAGHASNATQTPRQPNTLDLPGGTQIRFGNRSSRAQSPLQQLGTQHELARALVQAPRHLIKERQYLSSLVVNTATQTLPLRSDFYNVGVLANNGRHGATSGRADRSQVLKAALQLGLESGAMCVAPLLQLELAERHNVWQSALYGELGAAADAYCVREPPNGADTWLTPNTRQMPFMNFLVSRAEGRSTMAWDVPMRPKTRSGTPLLRDVWDEGLGQQQQDMAHDPQRNMKGSTRPKQRGYAAKAAQHEQMPGTRQLVITNGAGQVLTDYVIVRLSTDDALQEFVRALPVHNDSVDGRATTESKQYSAMYNADAPNHEALATPGAHSSASDLLPRGAHARQGDRHRRRDFAGRLASFAEPALYRGHPPYLVPQPTTVIMLHLYSSSSAYGCEQYTPREQRMVRGKIVAVRHGGGCSEWDKAMYATRAGAQALLVDAARMGPRTRDDLASPIRSRFIWDRWFCMMGKCMPEERPADSPLGAQADDLRHRHHAEELGEIPMPVVIVGRQVVNELEQYLISGLHVRAELL</sequence>
<keyword evidence="5" id="KW-0479">Metal-binding</keyword>
<feature type="compositionally biased region" description="Polar residues" evidence="6">
    <location>
        <begin position="384"/>
        <end position="397"/>
    </location>
</feature>
<dbReference type="InterPro" id="IPR012341">
    <property type="entry name" value="6hp_glycosidase-like_sf"/>
</dbReference>
<dbReference type="GO" id="GO:0016020">
    <property type="term" value="C:membrane"/>
    <property type="evidence" value="ECO:0007669"/>
    <property type="project" value="InterPro"/>
</dbReference>
<accession>A0A1Y1WM48</accession>
<feature type="region of interest" description="Disordered" evidence="6">
    <location>
        <begin position="597"/>
        <end position="629"/>
    </location>
</feature>
<evidence type="ECO:0000313" key="7">
    <source>
        <dbReference type="EMBL" id="ORX74572.1"/>
    </source>
</evidence>
<evidence type="ECO:0000256" key="3">
    <source>
        <dbReference type="ARBA" id="ARBA00022824"/>
    </source>
</evidence>
<keyword evidence="3" id="KW-0256">Endoplasmic reticulum</keyword>
<dbReference type="EMBL" id="MCFD01000001">
    <property type="protein sequence ID" value="ORX74572.1"/>
    <property type="molecule type" value="Genomic_DNA"/>
</dbReference>
<feature type="region of interest" description="Disordered" evidence="6">
    <location>
        <begin position="381"/>
        <end position="404"/>
    </location>
</feature>
<dbReference type="PANTHER" id="PTHR45679">
    <property type="entry name" value="ER DEGRADATION-ENHANCING ALPHA-MANNOSIDASE-LIKE PROTEIN 2"/>
    <property type="match status" value="1"/>
</dbReference>
<evidence type="ECO:0008006" key="9">
    <source>
        <dbReference type="Google" id="ProtNLM"/>
    </source>
</evidence>